<gene>
    <name evidence="1" type="ORF">PENSUB_8812</name>
</gene>
<dbReference type="EMBL" id="MNBE01000665">
    <property type="protein sequence ID" value="OKO98895.1"/>
    <property type="molecule type" value="Genomic_DNA"/>
</dbReference>
<dbReference type="Proteomes" id="UP000186955">
    <property type="component" value="Unassembled WGS sequence"/>
</dbReference>
<sequence>MERMSNPLSDIQTCNRLNEVELKEQMTYYLREGPVEILARLFHENTCPGDWNRHPSAALGGDLKAFYQGEPIGGKTPAAEEITSIIRYQWELGLLADQIVNMFGLPVPDNTMCILWNLGTWSSYVWSNLTSLRWYRLFRKVCGYKHELIPPQSDQGWEFRRPWLYVLRSLFLWGKSDLETEHMVRRIASFLRGIQRFNKQAMGRVLPPRRNDCVPR</sequence>
<proteinExistence type="predicted"/>
<accession>A0A1Q5TFC6</accession>
<keyword evidence="2" id="KW-1185">Reference proteome</keyword>
<dbReference type="STRING" id="1316194.A0A1Q5TFC6"/>
<organism evidence="1 2">
    <name type="scientific">Penicillium subrubescens</name>
    <dbReference type="NCBI Taxonomy" id="1316194"/>
    <lineage>
        <taxon>Eukaryota</taxon>
        <taxon>Fungi</taxon>
        <taxon>Dikarya</taxon>
        <taxon>Ascomycota</taxon>
        <taxon>Pezizomycotina</taxon>
        <taxon>Eurotiomycetes</taxon>
        <taxon>Eurotiomycetidae</taxon>
        <taxon>Eurotiales</taxon>
        <taxon>Aspergillaceae</taxon>
        <taxon>Penicillium</taxon>
    </lineage>
</organism>
<dbReference type="AlphaFoldDB" id="A0A1Q5TFC6"/>
<reference evidence="1 2" key="1">
    <citation type="submission" date="2016-10" db="EMBL/GenBank/DDBJ databases">
        <title>Genome sequence of the ascomycete fungus Penicillium subrubescens.</title>
        <authorList>
            <person name="De Vries R.P."/>
            <person name="Peng M."/>
            <person name="Dilokpimol A."/>
            <person name="Hilden K."/>
            <person name="Makela M.R."/>
            <person name="Grigoriev I."/>
            <person name="Riley R."/>
            <person name="Granchi Z."/>
        </authorList>
    </citation>
    <scope>NUCLEOTIDE SEQUENCE [LARGE SCALE GENOMIC DNA]</scope>
    <source>
        <strain evidence="1 2">CBS 132785</strain>
    </source>
</reference>
<protein>
    <submittedName>
        <fullName evidence="1">Uncharacterized protein</fullName>
    </submittedName>
</protein>
<comment type="caution">
    <text evidence="1">The sequence shown here is derived from an EMBL/GenBank/DDBJ whole genome shotgun (WGS) entry which is preliminary data.</text>
</comment>
<name>A0A1Q5TFC6_9EURO</name>
<evidence type="ECO:0000313" key="2">
    <source>
        <dbReference type="Proteomes" id="UP000186955"/>
    </source>
</evidence>
<evidence type="ECO:0000313" key="1">
    <source>
        <dbReference type="EMBL" id="OKO98895.1"/>
    </source>
</evidence>